<protein>
    <recommendedName>
        <fullName evidence="3">DUF3800 domain-containing protein</fullName>
    </recommendedName>
</protein>
<dbReference type="Pfam" id="PF12686">
    <property type="entry name" value="DUF3800"/>
    <property type="match status" value="1"/>
</dbReference>
<evidence type="ECO:0000313" key="1">
    <source>
        <dbReference type="EMBL" id="KKQ91291.1"/>
    </source>
</evidence>
<organism evidence="1 2">
    <name type="scientific">Candidatus Woesebacteria bacterium GW2011_GWB1_39_10</name>
    <dbReference type="NCBI Taxonomy" id="1618572"/>
    <lineage>
        <taxon>Bacteria</taxon>
        <taxon>Candidatus Woeseibacteriota</taxon>
    </lineage>
</organism>
<dbReference type="Proteomes" id="UP000034774">
    <property type="component" value="Unassembled WGS sequence"/>
</dbReference>
<comment type="caution">
    <text evidence="1">The sequence shown here is derived from an EMBL/GenBank/DDBJ whole genome shotgun (WGS) entry which is preliminary data.</text>
</comment>
<reference evidence="1 2" key="1">
    <citation type="journal article" date="2015" name="Nature">
        <title>rRNA introns, odd ribosomes, and small enigmatic genomes across a large radiation of phyla.</title>
        <authorList>
            <person name="Brown C.T."/>
            <person name="Hug L.A."/>
            <person name="Thomas B.C."/>
            <person name="Sharon I."/>
            <person name="Castelle C.J."/>
            <person name="Singh A."/>
            <person name="Wilkins M.J."/>
            <person name="Williams K.H."/>
            <person name="Banfield J.F."/>
        </authorList>
    </citation>
    <scope>NUCLEOTIDE SEQUENCE [LARGE SCALE GENOMIC DNA]</scope>
</reference>
<evidence type="ECO:0008006" key="3">
    <source>
        <dbReference type="Google" id="ProtNLM"/>
    </source>
</evidence>
<dbReference type="InterPro" id="IPR024524">
    <property type="entry name" value="DUF3800"/>
</dbReference>
<dbReference type="AlphaFoldDB" id="A0A0G0PPL8"/>
<accession>A0A0G0PPL8</accession>
<proteinExistence type="predicted"/>
<sequence length="276" mass="31933">MGLWGDTKTNMFFKSNKEIKTEDLKLADFDKIWTKFCFLDETGTLSDQKDQYFTVGILKMSQPYYLQSKISYERSKVRFYDEIKFNKLSKNNIGFAKTAIDALFETRSISFYSYSISTKSDYYVKNFDTDPWMAYEQITLKLLDVALSRQEIIILIADYVTTPKDIRFEVEVKKKFNQEKERLALAGVCRFDSKSNDLLQLVDLLIGAVTYDIKFSKKLVGGSKYKIEIVNYLKGKLGADSFLKGFKNYNFNIFVDKTDHLSLATNNEANEKGLSS</sequence>
<dbReference type="EMBL" id="LBVU01000012">
    <property type="protein sequence ID" value="KKQ91291.1"/>
    <property type="molecule type" value="Genomic_DNA"/>
</dbReference>
<name>A0A0G0PPL8_9BACT</name>
<evidence type="ECO:0000313" key="2">
    <source>
        <dbReference type="Proteomes" id="UP000034774"/>
    </source>
</evidence>
<gene>
    <name evidence="1" type="ORF">UT17_C0012G0001</name>
</gene>